<feature type="signal peptide" evidence="1">
    <location>
        <begin position="1"/>
        <end position="17"/>
    </location>
</feature>
<evidence type="ECO:0000259" key="2">
    <source>
        <dbReference type="PROSITE" id="PS51352"/>
    </source>
</evidence>
<dbReference type="PANTHER" id="PTHR42852">
    <property type="entry name" value="THIOL:DISULFIDE INTERCHANGE PROTEIN DSBE"/>
    <property type="match status" value="1"/>
</dbReference>
<dbReference type="PROSITE" id="PS51352">
    <property type="entry name" value="THIOREDOXIN_2"/>
    <property type="match status" value="1"/>
</dbReference>
<proteinExistence type="predicted"/>
<dbReference type="Gene3D" id="3.40.30.10">
    <property type="entry name" value="Glutaredoxin"/>
    <property type="match status" value="1"/>
</dbReference>
<dbReference type="CDD" id="cd02966">
    <property type="entry name" value="TlpA_like_family"/>
    <property type="match status" value="1"/>
</dbReference>
<gene>
    <name evidence="3" type="ORF">A7985_21180</name>
</gene>
<organism evidence="3 4">
    <name type="scientific">Pseudoalteromonas luteoviolacea</name>
    <dbReference type="NCBI Taxonomy" id="43657"/>
    <lineage>
        <taxon>Bacteria</taxon>
        <taxon>Pseudomonadati</taxon>
        <taxon>Pseudomonadota</taxon>
        <taxon>Gammaproteobacteria</taxon>
        <taxon>Alteromonadales</taxon>
        <taxon>Pseudoalteromonadaceae</taxon>
        <taxon>Pseudoalteromonas</taxon>
    </lineage>
</organism>
<evidence type="ECO:0000313" key="4">
    <source>
        <dbReference type="Proteomes" id="UP000093366"/>
    </source>
</evidence>
<keyword evidence="1" id="KW-0732">Signal</keyword>
<dbReference type="InterPro" id="IPR013766">
    <property type="entry name" value="Thioredoxin_domain"/>
</dbReference>
<dbReference type="RefSeq" id="WP_065792445.1">
    <property type="nucleotide sequence ID" value="NZ_MAUJ01000009.1"/>
</dbReference>
<name>A0A1C0TL01_9GAMM</name>
<dbReference type="InterPro" id="IPR013740">
    <property type="entry name" value="Redoxin"/>
</dbReference>
<dbReference type="OrthoDB" id="9799347at2"/>
<evidence type="ECO:0000313" key="3">
    <source>
        <dbReference type="EMBL" id="OCQ19248.1"/>
    </source>
</evidence>
<dbReference type="AlphaFoldDB" id="A0A1C0TL01"/>
<reference evidence="4" key="1">
    <citation type="submission" date="2016-07" db="EMBL/GenBank/DDBJ databases">
        <authorList>
            <person name="Florea S."/>
            <person name="Webb J.S."/>
            <person name="Jaromczyk J."/>
            <person name="Schardl C.L."/>
        </authorList>
    </citation>
    <scope>NUCLEOTIDE SEQUENCE [LARGE SCALE GENOMIC DNA]</scope>
    <source>
        <strain evidence="4">IPB1</strain>
    </source>
</reference>
<feature type="domain" description="Thioredoxin" evidence="2">
    <location>
        <begin position="1"/>
        <end position="148"/>
    </location>
</feature>
<dbReference type="Pfam" id="PF08534">
    <property type="entry name" value="Redoxin"/>
    <property type="match status" value="1"/>
</dbReference>
<protein>
    <submittedName>
        <fullName evidence="3">Thioredoxin</fullName>
    </submittedName>
</protein>
<dbReference type="EMBL" id="MAUJ01000009">
    <property type="protein sequence ID" value="OCQ19248.1"/>
    <property type="molecule type" value="Genomic_DNA"/>
</dbReference>
<dbReference type="InterPro" id="IPR036249">
    <property type="entry name" value="Thioredoxin-like_sf"/>
</dbReference>
<dbReference type="GO" id="GO:0016491">
    <property type="term" value="F:oxidoreductase activity"/>
    <property type="evidence" value="ECO:0007669"/>
    <property type="project" value="InterPro"/>
</dbReference>
<comment type="caution">
    <text evidence="3">The sequence shown here is derived from an EMBL/GenBank/DDBJ whole genome shotgun (WGS) entry which is preliminary data.</text>
</comment>
<evidence type="ECO:0000256" key="1">
    <source>
        <dbReference type="SAM" id="SignalP"/>
    </source>
</evidence>
<dbReference type="Proteomes" id="UP000093366">
    <property type="component" value="Unassembled WGS sequence"/>
</dbReference>
<accession>A0A1C0TL01</accession>
<sequence length="150" mass="17011">MKIPLLLLCLLSISAHAKQYAPLQAQTLDTQRISTQGKVTYLKFWATWCAYCVEEMPVLQQSHEDAQGAYQVVSVNIGFNQSLEGVKHYLGKHHYNFPTVFDSDGTITRQYRVLGTPQHILIDAQGREIYRSGLFTDQLAQKLAQLRGLK</sequence>
<dbReference type="PANTHER" id="PTHR42852:SF17">
    <property type="entry name" value="THIOREDOXIN-LIKE PROTEIN HI_1115"/>
    <property type="match status" value="1"/>
</dbReference>
<dbReference type="InterPro" id="IPR050553">
    <property type="entry name" value="Thioredoxin_ResA/DsbE_sf"/>
</dbReference>
<dbReference type="SUPFAM" id="SSF52833">
    <property type="entry name" value="Thioredoxin-like"/>
    <property type="match status" value="1"/>
</dbReference>
<feature type="chain" id="PRO_5008646001" evidence="1">
    <location>
        <begin position="18"/>
        <end position="150"/>
    </location>
</feature>